<evidence type="ECO:0000313" key="3">
    <source>
        <dbReference type="Proteomes" id="UP001215598"/>
    </source>
</evidence>
<gene>
    <name evidence="2" type="ORF">B0H16DRAFT_1322274</name>
</gene>
<evidence type="ECO:0000313" key="2">
    <source>
        <dbReference type="EMBL" id="KAJ7744135.1"/>
    </source>
</evidence>
<dbReference type="AlphaFoldDB" id="A0AAD7IKB3"/>
<feature type="region of interest" description="Disordered" evidence="1">
    <location>
        <begin position="199"/>
        <end position="256"/>
    </location>
</feature>
<dbReference type="EMBL" id="JARKIB010000088">
    <property type="protein sequence ID" value="KAJ7744135.1"/>
    <property type="molecule type" value="Genomic_DNA"/>
</dbReference>
<feature type="compositionally biased region" description="Basic and acidic residues" evidence="1">
    <location>
        <begin position="217"/>
        <end position="236"/>
    </location>
</feature>
<organism evidence="2 3">
    <name type="scientific">Mycena metata</name>
    <dbReference type="NCBI Taxonomy" id="1033252"/>
    <lineage>
        <taxon>Eukaryota</taxon>
        <taxon>Fungi</taxon>
        <taxon>Dikarya</taxon>
        <taxon>Basidiomycota</taxon>
        <taxon>Agaricomycotina</taxon>
        <taxon>Agaricomycetes</taxon>
        <taxon>Agaricomycetidae</taxon>
        <taxon>Agaricales</taxon>
        <taxon>Marasmiineae</taxon>
        <taxon>Mycenaceae</taxon>
        <taxon>Mycena</taxon>
    </lineage>
</organism>
<evidence type="ECO:0008006" key="4">
    <source>
        <dbReference type="Google" id="ProtNLM"/>
    </source>
</evidence>
<keyword evidence="3" id="KW-1185">Reference proteome</keyword>
<sequence length="419" mass="48722">MYWFCHQRGLREVWGYMWAAWYCPAKYRLWARSSQPNFLGRWRTTMSVENFWRNLKHETLHHLLHPRLDQLIYLIITEVVPAFTAKMQIFDKDFRPGRPKPLTPFQKGFKAEWQELRARPLGTREYKIDLLRWLCWCGQQKYNAYNLCKHLVQAVDPPDPAFFREVTRRRVLPIYRHPLLKPKDGSELDLDDADGSLTDGDNVVVQATPRGIKRKRATGEETPRRPKKSTIDRGTGDDEADPIVLSSSPIRPDDNLSEEVSTCQFSLFLQQRILELRKAADIIEGQLATPFESRVWLKSIKDHNIGGDASRMVADVRHFTQTGKLRRTTWPQDGVNIKKSAIKKSKDYTNNTMGTWRRMFLRLVELKTAVARMLKCCNSCSPLTPFHTKIDSELFDFRVSLSTDRKFALRLLGGLKTSP</sequence>
<comment type="caution">
    <text evidence="2">The sequence shown here is derived from an EMBL/GenBank/DDBJ whole genome shotgun (WGS) entry which is preliminary data.</text>
</comment>
<dbReference type="Proteomes" id="UP001215598">
    <property type="component" value="Unassembled WGS sequence"/>
</dbReference>
<name>A0AAD7IKB3_9AGAR</name>
<proteinExistence type="predicted"/>
<accession>A0AAD7IKB3</accession>
<reference evidence="2" key="1">
    <citation type="submission" date="2023-03" db="EMBL/GenBank/DDBJ databases">
        <title>Massive genome expansion in bonnet fungi (Mycena s.s.) driven by repeated elements and novel gene families across ecological guilds.</title>
        <authorList>
            <consortium name="Lawrence Berkeley National Laboratory"/>
            <person name="Harder C.B."/>
            <person name="Miyauchi S."/>
            <person name="Viragh M."/>
            <person name="Kuo A."/>
            <person name="Thoen E."/>
            <person name="Andreopoulos B."/>
            <person name="Lu D."/>
            <person name="Skrede I."/>
            <person name="Drula E."/>
            <person name="Henrissat B."/>
            <person name="Morin E."/>
            <person name="Kohler A."/>
            <person name="Barry K."/>
            <person name="LaButti K."/>
            <person name="Morin E."/>
            <person name="Salamov A."/>
            <person name="Lipzen A."/>
            <person name="Mereny Z."/>
            <person name="Hegedus B."/>
            <person name="Baldrian P."/>
            <person name="Stursova M."/>
            <person name="Weitz H."/>
            <person name="Taylor A."/>
            <person name="Grigoriev I.V."/>
            <person name="Nagy L.G."/>
            <person name="Martin F."/>
            <person name="Kauserud H."/>
        </authorList>
    </citation>
    <scope>NUCLEOTIDE SEQUENCE</scope>
    <source>
        <strain evidence="2">CBHHK182m</strain>
    </source>
</reference>
<evidence type="ECO:0000256" key="1">
    <source>
        <dbReference type="SAM" id="MobiDB-lite"/>
    </source>
</evidence>
<protein>
    <recommendedName>
        <fullName evidence="4">SWIM-type domain-containing protein</fullName>
    </recommendedName>
</protein>